<dbReference type="SUPFAM" id="SSF48576">
    <property type="entry name" value="Terpenoid synthases"/>
    <property type="match status" value="1"/>
</dbReference>
<dbReference type="PROSITE" id="PS00723">
    <property type="entry name" value="POLYPRENYL_SYNTHASE_1"/>
    <property type="match status" value="1"/>
</dbReference>
<reference evidence="8" key="1">
    <citation type="submission" date="2016-10" db="EMBL/GenBank/DDBJ databases">
        <title>Frankia sp. NRRL B-16386 Genome sequencing.</title>
        <authorList>
            <person name="Ghodhbane-Gtari F."/>
            <person name="Swanson E."/>
            <person name="Gueddou A."/>
            <person name="Hezbri K."/>
            <person name="Ktari K."/>
            <person name="Nouioui I."/>
            <person name="Morris K."/>
            <person name="Simpson S."/>
            <person name="Abebe-Akele F."/>
            <person name="Thomas K."/>
            <person name="Gtari M."/>
            <person name="Tisa L.S."/>
        </authorList>
    </citation>
    <scope>NUCLEOTIDE SEQUENCE [LARGE SCALE GENOMIC DNA]</scope>
    <source>
        <strain evidence="8">NRRL B-16386</strain>
    </source>
</reference>
<evidence type="ECO:0000256" key="2">
    <source>
        <dbReference type="ARBA" id="ARBA00006706"/>
    </source>
</evidence>
<keyword evidence="4" id="KW-0479">Metal-binding</keyword>
<accession>A0A1V2I1J1</accession>
<dbReference type="InterPro" id="IPR008949">
    <property type="entry name" value="Isoprenoid_synthase_dom_sf"/>
</dbReference>
<dbReference type="GO" id="GO:0008299">
    <property type="term" value="P:isoprenoid biosynthetic process"/>
    <property type="evidence" value="ECO:0007669"/>
    <property type="project" value="InterPro"/>
</dbReference>
<keyword evidence="5" id="KW-0460">Magnesium</keyword>
<dbReference type="SFLD" id="SFLDS00005">
    <property type="entry name" value="Isoprenoid_Synthase_Type_I"/>
    <property type="match status" value="1"/>
</dbReference>
<dbReference type="Proteomes" id="UP000188929">
    <property type="component" value="Unassembled WGS sequence"/>
</dbReference>
<evidence type="ECO:0000256" key="3">
    <source>
        <dbReference type="ARBA" id="ARBA00022679"/>
    </source>
</evidence>
<comment type="cofactor">
    <cofactor evidence="1">
        <name>Mg(2+)</name>
        <dbReference type="ChEBI" id="CHEBI:18420"/>
    </cofactor>
</comment>
<evidence type="ECO:0000313" key="7">
    <source>
        <dbReference type="EMBL" id="ONH23486.1"/>
    </source>
</evidence>
<dbReference type="PROSITE" id="PS00444">
    <property type="entry name" value="POLYPRENYL_SYNTHASE_2"/>
    <property type="match status" value="1"/>
</dbReference>
<comment type="similarity">
    <text evidence="2 6">Belongs to the FPP/GGPP synthase family.</text>
</comment>
<dbReference type="InterPro" id="IPR000092">
    <property type="entry name" value="Polyprenyl_synt"/>
</dbReference>
<dbReference type="EMBL" id="MOMC01000085">
    <property type="protein sequence ID" value="ONH23486.1"/>
    <property type="molecule type" value="Genomic_DNA"/>
</dbReference>
<dbReference type="InterPro" id="IPR033749">
    <property type="entry name" value="Polyprenyl_synt_CS"/>
</dbReference>
<evidence type="ECO:0000256" key="1">
    <source>
        <dbReference type="ARBA" id="ARBA00001946"/>
    </source>
</evidence>
<dbReference type="AlphaFoldDB" id="A0A1V2I1J1"/>
<evidence type="ECO:0000256" key="6">
    <source>
        <dbReference type="RuleBase" id="RU004466"/>
    </source>
</evidence>
<organism evidence="7 8">
    <name type="scientific">Pseudofrankia asymbiotica</name>
    <dbReference type="NCBI Taxonomy" id="1834516"/>
    <lineage>
        <taxon>Bacteria</taxon>
        <taxon>Bacillati</taxon>
        <taxon>Actinomycetota</taxon>
        <taxon>Actinomycetes</taxon>
        <taxon>Frankiales</taxon>
        <taxon>Frankiaceae</taxon>
        <taxon>Pseudofrankia</taxon>
    </lineage>
</organism>
<keyword evidence="3 6" id="KW-0808">Transferase</keyword>
<dbReference type="STRING" id="1834516.BL253_32810"/>
<dbReference type="PANTHER" id="PTHR12001:SF85">
    <property type="entry name" value="SHORT CHAIN ISOPRENYL DIPHOSPHATE SYNTHASE"/>
    <property type="match status" value="1"/>
</dbReference>
<dbReference type="GO" id="GO:0004659">
    <property type="term" value="F:prenyltransferase activity"/>
    <property type="evidence" value="ECO:0007669"/>
    <property type="project" value="InterPro"/>
</dbReference>
<protein>
    <submittedName>
        <fullName evidence="7">Polyprenyl synthetase</fullName>
    </submittedName>
</protein>
<evidence type="ECO:0000256" key="5">
    <source>
        <dbReference type="ARBA" id="ARBA00022842"/>
    </source>
</evidence>
<name>A0A1V2I1J1_9ACTN</name>
<sequence>MRSIPDVGGTVSPRPGEIATSVDRLLTEFLDAEAASLTSLDPGLEVMVTVARQMVLGGGKRLRSAFAFWGWRGAVGPRRAATSVLPALGALELLHTCALVHDDVMDASATRRGLPTAHRAAAGRHIALGLPGDPDEFGRSTAILIGDLCMVWADRLASRADLPAATLIAARRGYDRMRLEAIAGQFLDLLGDGALESSSIGRALRVARLKTASYTVARPLIYGAVLGGAAVDGPLTRAYTRYGMAVGEAFQLRDDLLGVYGDPRVTGKPVGEDLARGKSTVLLELARAMATGAEADELRRLLARRAPEDLPRLAALLTRTGAAAELDRMISERVACAFAAVDDAPLDPATREALGHLIAAASQRES</sequence>
<evidence type="ECO:0000256" key="4">
    <source>
        <dbReference type="ARBA" id="ARBA00022723"/>
    </source>
</evidence>
<dbReference type="GO" id="GO:0046872">
    <property type="term" value="F:metal ion binding"/>
    <property type="evidence" value="ECO:0007669"/>
    <property type="project" value="UniProtKB-KW"/>
</dbReference>
<dbReference type="Gene3D" id="1.10.600.10">
    <property type="entry name" value="Farnesyl Diphosphate Synthase"/>
    <property type="match status" value="1"/>
</dbReference>
<proteinExistence type="inferred from homology"/>
<gene>
    <name evidence="7" type="ORF">BL253_32810</name>
</gene>
<keyword evidence="8" id="KW-1185">Reference proteome</keyword>
<dbReference type="PANTHER" id="PTHR12001">
    <property type="entry name" value="GERANYLGERANYL PYROPHOSPHATE SYNTHASE"/>
    <property type="match status" value="1"/>
</dbReference>
<dbReference type="CDD" id="cd00685">
    <property type="entry name" value="Trans_IPPS_HT"/>
    <property type="match status" value="1"/>
</dbReference>
<comment type="caution">
    <text evidence="7">The sequence shown here is derived from an EMBL/GenBank/DDBJ whole genome shotgun (WGS) entry which is preliminary data.</text>
</comment>
<dbReference type="Pfam" id="PF00348">
    <property type="entry name" value="polyprenyl_synt"/>
    <property type="match status" value="1"/>
</dbReference>
<evidence type="ECO:0000313" key="8">
    <source>
        <dbReference type="Proteomes" id="UP000188929"/>
    </source>
</evidence>